<dbReference type="Proteomes" id="UP000094256">
    <property type="component" value="Chromosome"/>
</dbReference>
<feature type="transmembrane region" description="Helical" evidence="1">
    <location>
        <begin position="134"/>
        <end position="153"/>
    </location>
</feature>
<gene>
    <name evidence="3" type="ORF">AWL63_09365</name>
</gene>
<keyword evidence="1" id="KW-1133">Transmembrane helix</keyword>
<dbReference type="InterPro" id="IPR013099">
    <property type="entry name" value="K_chnl_dom"/>
</dbReference>
<name>A0A1B3Z9Q0_9SPHN</name>
<proteinExistence type="predicted"/>
<dbReference type="SUPFAM" id="SSF81324">
    <property type="entry name" value="Voltage-gated potassium channels"/>
    <property type="match status" value="1"/>
</dbReference>
<dbReference type="RefSeq" id="WP_069204712.1">
    <property type="nucleotide sequence ID" value="NZ_CP014168.1"/>
</dbReference>
<dbReference type="STRING" id="1560345.AWL63_09365"/>
<evidence type="ECO:0000256" key="1">
    <source>
        <dbReference type="SAM" id="Phobius"/>
    </source>
</evidence>
<evidence type="ECO:0000313" key="4">
    <source>
        <dbReference type="Proteomes" id="UP000094256"/>
    </source>
</evidence>
<reference evidence="3 4" key="1">
    <citation type="submission" date="2016-01" db="EMBL/GenBank/DDBJ databases">
        <title>Complete genome and mega plasmid sequence of Sphingomonas panacis DCY99 elicits systemic resistance in rice to Xanthomonas oryzae.</title>
        <authorList>
            <person name="Kim Y.J."/>
            <person name="Yang D.C."/>
            <person name="Sing P."/>
        </authorList>
    </citation>
    <scope>NUCLEOTIDE SEQUENCE [LARGE SCALE GENOMIC DNA]</scope>
    <source>
        <strain evidence="3 4">DCY99</strain>
    </source>
</reference>
<feature type="transmembrane region" description="Helical" evidence="1">
    <location>
        <begin position="101"/>
        <end position="122"/>
    </location>
</feature>
<feature type="transmembrane region" description="Helical" evidence="1">
    <location>
        <begin position="68"/>
        <end position="89"/>
    </location>
</feature>
<dbReference type="Pfam" id="PF07885">
    <property type="entry name" value="Ion_trans_2"/>
    <property type="match status" value="1"/>
</dbReference>
<protein>
    <recommendedName>
        <fullName evidence="2">Potassium channel domain-containing protein</fullName>
    </recommendedName>
</protein>
<keyword evidence="4" id="KW-1185">Reference proteome</keyword>
<evidence type="ECO:0000313" key="3">
    <source>
        <dbReference type="EMBL" id="AOH84144.1"/>
    </source>
</evidence>
<feature type="transmembrane region" description="Helical" evidence="1">
    <location>
        <begin position="40"/>
        <end position="61"/>
    </location>
</feature>
<keyword evidence="1" id="KW-0472">Membrane</keyword>
<feature type="transmembrane region" description="Helical" evidence="1">
    <location>
        <begin position="173"/>
        <end position="194"/>
    </location>
</feature>
<dbReference type="EMBL" id="CP014168">
    <property type="protein sequence ID" value="AOH84144.1"/>
    <property type="molecule type" value="Genomic_DNA"/>
</dbReference>
<organism evidence="3 4">
    <name type="scientific">Sphingomonas panacis</name>
    <dbReference type="NCBI Taxonomy" id="1560345"/>
    <lineage>
        <taxon>Bacteria</taxon>
        <taxon>Pseudomonadati</taxon>
        <taxon>Pseudomonadota</taxon>
        <taxon>Alphaproteobacteria</taxon>
        <taxon>Sphingomonadales</taxon>
        <taxon>Sphingomonadaceae</taxon>
        <taxon>Sphingomonas</taxon>
    </lineage>
</organism>
<evidence type="ECO:0000259" key="2">
    <source>
        <dbReference type="Pfam" id="PF07885"/>
    </source>
</evidence>
<dbReference type="KEGG" id="span:AWL63_09365"/>
<keyword evidence="1" id="KW-0812">Transmembrane</keyword>
<dbReference type="AlphaFoldDB" id="A0A1B3Z9Q0"/>
<feature type="domain" description="Potassium channel" evidence="2">
    <location>
        <begin position="180"/>
        <end position="226"/>
    </location>
</feature>
<dbReference type="OrthoDB" id="2974133at2"/>
<sequence>MTAPSVSTPPPHADRALSALLIVQAVSLFVAIPLSAQHPGWHVVLDAGHLAFAAVSVAVLAHNRMMRALLLAALAGLAIGPIIGEQAVASRGLTAVTMHESIALTAFVFNGLVTALIARHVFGPGRVTSHRLQGAVLVYLNVAQLFAIAYGVIETRAPGAIVMSDGLRFANPASARTAALTYFSLVTITTTGFGDIVPMHPIARSLVNLESVFGHLFPATLLARLVALHLAHADDPSGKGDAGA</sequence>
<accession>A0A1B3Z9Q0</accession>
<dbReference type="Gene3D" id="1.10.287.70">
    <property type="match status" value="1"/>
</dbReference>